<dbReference type="PANTHER" id="PTHR24559:SF444">
    <property type="entry name" value="REVERSE TRANSCRIPTASE DOMAIN-CONTAINING PROTEIN"/>
    <property type="match status" value="1"/>
</dbReference>
<comment type="caution">
    <text evidence="2">The sequence shown here is derived from an EMBL/GenBank/DDBJ whole genome shotgun (WGS) entry which is preliminary data.</text>
</comment>
<dbReference type="Gene3D" id="3.10.10.10">
    <property type="entry name" value="HIV Type 1 Reverse Transcriptase, subunit A, domain 1"/>
    <property type="match status" value="1"/>
</dbReference>
<keyword evidence="2" id="KW-0808">Transferase</keyword>
<organism evidence="2">
    <name type="scientific">Tanacetum cinerariifolium</name>
    <name type="common">Dalmatian daisy</name>
    <name type="synonym">Chrysanthemum cinerariifolium</name>
    <dbReference type="NCBI Taxonomy" id="118510"/>
    <lineage>
        <taxon>Eukaryota</taxon>
        <taxon>Viridiplantae</taxon>
        <taxon>Streptophyta</taxon>
        <taxon>Embryophyta</taxon>
        <taxon>Tracheophyta</taxon>
        <taxon>Spermatophyta</taxon>
        <taxon>Magnoliopsida</taxon>
        <taxon>eudicotyledons</taxon>
        <taxon>Gunneridae</taxon>
        <taxon>Pentapetalae</taxon>
        <taxon>asterids</taxon>
        <taxon>campanulids</taxon>
        <taxon>Asterales</taxon>
        <taxon>Asteraceae</taxon>
        <taxon>Asteroideae</taxon>
        <taxon>Anthemideae</taxon>
        <taxon>Anthemidinae</taxon>
        <taxon>Tanacetum</taxon>
    </lineage>
</organism>
<sequence length="708" mass="80287">MSAFIREFKTTNELLFKERNNSLSELRRGKTTTQGIRNDNTHIHNEEPSIFIHAKPDAPKEVLGENEPRKAKEQVVQLSIKVQKPSIPFPRRLRKEKEEAQQRKFLENLKQLHINLPFIEALDKMPKYAKFLKSLLTNKATLEEACTVTKNERCLAVLLNKLPSKEKNPGSFTIPCNIVHLHINNALADLGASISLMPYTMYEKLDQSIKRPLAEDDECYGIDDLDETINLETQKMLGSDQLDSFLLKGLKKSINQSDLESCDSIRDTSRDGSDLGTPIRRIEPELKDLPHHLEYVYLHGDKSFSIIILSKLFEKEKMLLLQVLEAGKGAISLKKTDFKGISLSFCTHNILIEDDFKPVIQPQRHLNPKVQDVLKNKIFKLLDSGLIYPILDSSWVSPIHVFPKKGGTTVVLNENNELIPSRTVTGWRVCIDYQKLNVVTRKDHFTLLFINQMLERLSVNEYYCFLGGFSGFFQIPIELEDQEKTTFICPYETFAYRRIPFGLSNAPATFQRCVTVIFHDMVEDFMEVFMDDFLVFGNSFSCCLANLDKMLARPVPKKPTASPSGNKKNGVAHTNEVSNSNSFDVLNLFDNDVEFGTNGGTINLVNNGDNLSGSSFMNIKNSSTCYTPIIDKIGKFEDLLIDGQVILVDDVGNPLKKVECPGDYDSEYEVASVDNDMAHSLASEWDLPQGIQAICDNLDIRVRDRKKK</sequence>
<dbReference type="GO" id="GO:0003887">
    <property type="term" value="F:DNA-directed DNA polymerase activity"/>
    <property type="evidence" value="ECO:0007669"/>
    <property type="project" value="UniProtKB-KW"/>
</dbReference>
<dbReference type="CDD" id="cd01647">
    <property type="entry name" value="RT_LTR"/>
    <property type="match status" value="1"/>
</dbReference>
<dbReference type="EMBL" id="BKCJ010002273">
    <property type="protein sequence ID" value="GEU47455.1"/>
    <property type="molecule type" value="Genomic_DNA"/>
</dbReference>
<reference evidence="2" key="1">
    <citation type="journal article" date="2019" name="Sci. Rep.">
        <title>Draft genome of Tanacetum cinerariifolium, the natural source of mosquito coil.</title>
        <authorList>
            <person name="Yamashiro T."/>
            <person name="Shiraishi A."/>
            <person name="Satake H."/>
            <person name="Nakayama K."/>
        </authorList>
    </citation>
    <scope>NUCLEOTIDE SEQUENCE</scope>
</reference>
<protein>
    <submittedName>
        <fullName evidence="2">DNA-directed DNA polymerase</fullName>
    </submittedName>
</protein>
<proteinExistence type="predicted"/>
<feature type="domain" description="Reverse transcriptase" evidence="1">
    <location>
        <begin position="424"/>
        <end position="550"/>
    </location>
</feature>
<dbReference type="InterPro" id="IPR000477">
    <property type="entry name" value="RT_dom"/>
</dbReference>
<keyword evidence="2" id="KW-0239">DNA-directed DNA polymerase</keyword>
<keyword evidence="2" id="KW-0548">Nucleotidyltransferase</keyword>
<accession>A0A6L2KHK5</accession>
<evidence type="ECO:0000313" key="2">
    <source>
        <dbReference type="EMBL" id="GEU47455.1"/>
    </source>
</evidence>
<dbReference type="Pfam" id="PF00078">
    <property type="entry name" value="RVT_1"/>
    <property type="match status" value="1"/>
</dbReference>
<gene>
    <name evidence="2" type="ORF">Tci_019433</name>
</gene>
<evidence type="ECO:0000259" key="1">
    <source>
        <dbReference type="Pfam" id="PF00078"/>
    </source>
</evidence>
<dbReference type="PANTHER" id="PTHR24559">
    <property type="entry name" value="TRANSPOSON TY3-I GAG-POL POLYPROTEIN"/>
    <property type="match status" value="1"/>
</dbReference>
<dbReference type="SUPFAM" id="SSF56672">
    <property type="entry name" value="DNA/RNA polymerases"/>
    <property type="match status" value="1"/>
</dbReference>
<dbReference type="Gene3D" id="3.30.70.270">
    <property type="match status" value="1"/>
</dbReference>
<dbReference type="InterPro" id="IPR043502">
    <property type="entry name" value="DNA/RNA_pol_sf"/>
</dbReference>
<dbReference type="InterPro" id="IPR053134">
    <property type="entry name" value="RNA-dir_DNA_polymerase"/>
</dbReference>
<dbReference type="InterPro" id="IPR043128">
    <property type="entry name" value="Rev_trsase/Diguanyl_cyclase"/>
</dbReference>
<name>A0A6L2KHK5_TANCI</name>
<dbReference type="AlphaFoldDB" id="A0A6L2KHK5"/>